<dbReference type="PROSITE" id="PS50191">
    <property type="entry name" value="CRAL_TRIO"/>
    <property type="match status" value="1"/>
</dbReference>
<reference evidence="2" key="1">
    <citation type="submission" date="2021-06" db="EMBL/GenBank/DDBJ databases">
        <authorList>
            <person name="Hodson N. C."/>
            <person name="Mongue J. A."/>
            <person name="Jaron S. K."/>
        </authorList>
    </citation>
    <scope>NUCLEOTIDE SEQUENCE</scope>
</reference>
<gene>
    <name evidence="2" type="ORF">AFUS01_LOCUS30172</name>
</gene>
<dbReference type="EMBL" id="CAJVCH010458224">
    <property type="protein sequence ID" value="CAG7819742.1"/>
    <property type="molecule type" value="Genomic_DNA"/>
</dbReference>
<dbReference type="Proteomes" id="UP000708208">
    <property type="component" value="Unassembled WGS sequence"/>
</dbReference>
<name>A0A8J2KNQ1_9HEXA</name>
<organism evidence="2 3">
    <name type="scientific">Allacma fusca</name>
    <dbReference type="NCBI Taxonomy" id="39272"/>
    <lineage>
        <taxon>Eukaryota</taxon>
        <taxon>Metazoa</taxon>
        <taxon>Ecdysozoa</taxon>
        <taxon>Arthropoda</taxon>
        <taxon>Hexapoda</taxon>
        <taxon>Collembola</taxon>
        <taxon>Symphypleona</taxon>
        <taxon>Sminthuridae</taxon>
        <taxon>Allacma</taxon>
    </lineage>
</organism>
<dbReference type="Pfam" id="PF00650">
    <property type="entry name" value="CRAL_TRIO"/>
    <property type="match status" value="1"/>
</dbReference>
<dbReference type="PANTHER" id="PTHR23324">
    <property type="entry name" value="SEC14 RELATED PROTEIN"/>
    <property type="match status" value="1"/>
</dbReference>
<evidence type="ECO:0000313" key="2">
    <source>
        <dbReference type="EMBL" id="CAG7819742.1"/>
    </source>
</evidence>
<evidence type="ECO:0000313" key="3">
    <source>
        <dbReference type="Proteomes" id="UP000708208"/>
    </source>
</evidence>
<dbReference type="PANTHER" id="PTHR23324:SF83">
    <property type="entry name" value="SEC14-LIKE PROTEIN 2"/>
    <property type="match status" value="1"/>
</dbReference>
<sequence length="354" mass="39900">MWSNEQHIISKRLSSFKRHLSGANIGPHAVPCFLKIHAEYTPSVRPDIDFQVYSVNLKSKIIDFLKLEVFRNILLTRDQLDKSSRGKPLSLLSSSSQVISEFCCVFLSAATDTDSSENSTEVSSNLATISPTKIAPELAAIEKEIITQLLNVSQNVVDEKLDSEAELLAWEAPLDIRTNYPYYLSGFDAENRPIWIAELGKWNLRKVVEAGGETFKNFDKYVQQSRIRITKSRALKSTPGHIVTEAVFLLDLDELKLSQIASVPTVSYILNLARQYRKLLTEHTGVAVVVNANFVAESLVNIVRPVFGAILERTEIYGTNRARWLPHVLRHFPKDQIPECGSKLIYLTGFNPKR</sequence>
<feature type="domain" description="CRAL-TRIO" evidence="1">
    <location>
        <begin position="172"/>
        <end position="339"/>
    </location>
</feature>
<dbReference type="AlphaFoldDB" id="A0A8J2KNQ1"/>
<dbReference type="InterPro" id="IPR001251">
    <property type="entry name" value="CRAL-TRIO_dom"/>
</dbReference>
<accession>A0A8J2KNQ1</accession>
<protein>
    <recommendedName>
        <fullName evidence="1">CRAL-TRIO domain-containing protein</fullName>
    </recommendedName>
</protein>
<dbReference type="InterPro" id="IPR051064">
    <property type="entry name" value="SEC14/CRAL-TRIO_domain"/>
</dbReference>
<comment type="caution">
    <text evidence="2">The sequence shown here is derived from an EMBL/GenBank/DDBJ whole genome shotgun (WGS) entry which is preliminary data.</text>
</comment>
<keyword evidence="3" id="KW-1185">Reference proteome</keyword>
<proteinExistence type="predicted"/>
<evidence type="ECO:0000259" key="1">
    <source>
        <dbReference type="PROSITE" id="PS50191"/>
    </source>
</evidence>
<dbReference type="GO" id="GO:0005737">
    <property type="term" value="C:cytoplasm"/>
    <property type="evidence" value="ECO:0007669"/>
    <property type="project" value="TreeGrafter"/>
</dbReference>